<accession>A0ABN7M6V4</accession>
<sequence>MTNSQLDPFRVIIGVVAARKNSELLLELVSATGLRFDPTLSKAEAYSHMTRVRALLPKIIAGYDELAESEAVSAANGLAAALEKEPDVLDAVCSALRPIGWDIRDRHLAASDEAIREIFFPKGSQWDAFVVLRSVFDEAKSDLMVVDSYCDRTLFQYLSTRSAQPLSVDILCGQYAMAVAAEAKVFVAQHSGWNINVRQAKDFHDRFVVVDGTSCVHIGASINGAGKTAFMISRVEDQQNRSALLSAVRGSWTAATVVT</sequence>
<gene>
    <name evidence="1" type="ORF">R69776_04567</name>
</gene>
<keyword evidence="2" id="KW-1185">Reference proteome</keyword>
<evidence type="ECO:0008006" key="3">
    <source>
        <dbReference type="Google" id="ProtNLM"/>
    </source>
</evidence>
<dbReference type="EMBL" id="CAJNBH010000013">
    <property type="protein sequence ID" value="CAE6786503.1"/>
    <property type="molecule type" value="Genomic_DNA"/>
</dbReference>
<dbReference type="Proteomes" id="UP000673821">
    <property type="component" value="Unassembled WGS sequence"/>
</dbReference>
<reference evidence="1 2" key="1">
    <citation type="submission" date="2021-02" db="EMBL/GenBank/DDBJ databases">
        <authorList>
            <person name="Vanwijnsberghe S."/>
        </authorList>
    </citation>
    <scope>NUCLEOTIDE SEQUENCE [LARGE SCALE GENOMIC DNA]</scope>
    <source>
        <strain evidence="1 2">R-69776</strain>
    </source>
</reference>
<comment type="caution">
    <text evidence="1">The sequence shown here is derived from an EMBL/GenBank/DDBJ whole genome shotgun (WGS) entry which is preliminary data.</text>
</comment>
<evidence type="ECO:0000313" key="2">
    <source>
        <dbReference type="Proteomes" id="UP000673821"/>
    </source>
</evidence>
<dbReference type="RefSeq" id="WP_128576086.1">
    <property type="nucleotide sequence ID" value="NZ_CAJNBH010000013.1"/>
</dbReference>
<protein>
    <recommendedName>
        <fullName evidence="3">Phospholipase D-like domain-containing protein</fullName>
    </recommendedName>
</protein>
<name>A0ABN7M6V4_9BURK</name>
<evidence type="ECO:0000313" key="1">
    <source>
        <dbReference type="EMBL" id="CAE6786503.1"/>
    </source>
</evidence>
<proteinExistence type="predicted"/>
<organism evidence="1 2">
    <name type="scientific">Paraburkholderia nemoris</name>
    <dbReference type="NCBI Taxonomy" id="2793076"/>
    <lineage>
        <taxon>Bacteria</taxon>
        <taxon>Pseudomonadati</taxon>
        <taxon>Pseudomonadota</taxon>
        <taxon>Betaproteobacteria</taxon>
        <taxon>Burkholderiales</taxon>
        <taxon>Burkholderiaceae</taxon>
        <taxon>Paraburkholderia</taxon>
    </lineage>
</organism>